<evidence type="ECO:0000313" key="2">
    <source>
        <dbReference type="Proteomes" id="UP001157126"/>
    </source>
</evidence>
<proteinExistence type="predicted"/>
<name>A0ABQ6ILF8_9MICO</name>
<organism evidence="1 2">
    <name type="scientific">Mobilicoccus caccae</name>
    <dbReference type="NCBI Taxonomy" id="1859295"/>
    <lineage>
        <taxon>Bacteria</taxon>
        <taxon>Bacillati</taxon>
        <taxon>Actinomycetota</taxon>
        <taxon>Actinomycetes</taxon>
        <taxon>Micrococcales</taxon>
        <taxon>Dermatophilaceae</taxon>
        <taxon>Mobilicoccus</taxon>
    </lineage>
</organism>
<comment type="caution">
    <text evidence="1">The sequence shown here is derived from an EMBL/GenBank/DDBJ whole genome shotgun (WGS) entry which is preliminary data.</text>
</comment>
<accession>A0ABQ6ILF8</accession>
<dbReference type="RefSeq" id="WP_284302809.1">
    <property type="nucleotide sequence ID" value="NZ_BSUO01000001.1"/>
</dbReference>
<sequence length="223" mass="23589">MRYTDRYVVHAADAISRATSGPVVPVAAAVVQCGIAFGPVSMLVAGDAALMSGATDRAEIASIIEVYAHSPGMAAVREAFPVLDPCSESVGESLLRYALHLLGRPVETQYRPAQGARRCDMRLLGTPLILEFDGMAKFTADRSLTTMGATRAAVSSAVTSVFERDEELGAQGLHVMHVTWHQLLDADGTLRTAALDRRIRTRLAAIAAAPTLEPTARAGSVSS</sequence>
<reference evidence="2" key="1">
    <citation type="journal article" date="2019" name="Int. J. Syst. Evol. Microbiol.">
        <title>The Global Catalogue of Microorganisms (GCM) 10K type strain sequencing project: providing services to taxonomists for standard genome sequencing and annotation.</title>
        <authorList>
            <consortium name="The Broad Institute Genomics Platform"/>
            <consortium name="The Broad Institute Genome Sequencing Center for Infectious Disease"/>
            <person name="Wu L."/>
            <person name="Ma J."/>
        </authorList>
    </citation>
    <scope>NUCLEOTIDE SEQUENCE [LARGE SCALE GENOMIC DNA]</scope>
    <source>
        <strain evidence="2">NBRC 113072</strain>
    </source>
</reference>
<dbReference type="Proteomes" id="UP001157126">
    <property type="component" value="Unassembled WGS sequence"/>
</dbReference>
<protein>
    <submittedName>
        <fullName evidence="1">Uncharacterized protein</fullName>
    </submittedName>
</protein>
<dbReference type="EMBL" id="BSUO01000001">
    <property type="protein sequence ID" value="GMA38768.1"/>
    <property type="molecule type" value="Genomic_DNA"/>
</dbReference>
<keyword evidence="2" id="KW-1185">Reference proteome</keyword>
<gene>
    <name evidence="1" type="ORF">GCM10025883_08130</name>
</gene>
<evidence type="ECO:0000313" key="1">
    <source>
        <dbReference type="EMBL" id="GMA38768.1"/>
    </source>
</evidence>